<gene>
    <name evidence="1" type="ORF">ACFOUV_05520</name>
</gene>
<dbReference type="Pfam" id="PF09844">
    <property type="entry name" value="DUF2071"/>
    <property type="match status" value="1"/>
</dbReference>
<accession>A0ABV8GYM1</accession>
<dbReference type="InterPro" id="IPR018644">
    <property type="entry name" value="DUF2071"/>
</dbReference>
<dbReference type="EMBL" id="JBHSAO010000002">
    <property type="protein sequence ID" value="MFC4023279.1"/>
    <property type="molecule type" value="Genomic_DNA"/>
</dbReference>
<comment type="caution">
    <text evidence="1">The sequence shown here is derived from an EMBL/GenBank/DDBJ whole genome shotgun (WGS) entry which is preliminary data.</text>
</comment>
<protein>
    <submittedName>
        <fullName evidence="1">YqjF family protein</fullName>
    </submittedName>
</protein>
<evidence type="ECO:0000313" key="1">
    <source>
        <dbReference type="EMBL" id="MFC4023279.1"/>
    </source>
</evidence>
<dbReference type="InterPro" id="IPR023375">
    <property type="entry name" value="ADC_dom_sf"/>
</dbReference>
<proteinExistence type="predicted"/>
<dbReference type="Gene3D" id="2.40.400.10">
    <property type="entry name" value="Acetoacetate decarboxylase-like"/>
    <property type="match status" value="1"/>
</dbReference>
<sequence length="226" mass="26694">MRQGWRNVAFIHWPIPPNRLRSLIPDSLKIDTYNGQAWIGMIVFDLESIYLREIPTFSLTSGFPEINIRTYVTYNGIPGIYFLSIDVNNWASNRIAKRWYHLPYQPSIISIEQKEQFFHFNSIRKKNTHINSEGSFTPFPGVYYAEKESLDYWLTERYRLYSLGKNSTIYMADIHHKQWSLQQATSEIKKNKLISELQLGVNEYQPAMTHFSKGVDTIFWNIKRLS</sequence>
<dbReference type="SUPFAM" id="SSF160104">
    <property type="entry name" value="Acetoacetate decarboxylase-like"/>
    <property type="match status" value="1"/>
</dbReference>
<name>A0ABV8GYM1_9BACI</name>
<evidence type="ECO:0000313" key="2">
    <source>
        <dbReference type="Proteomes" id="UP001595772"/>
    </source>
</evidence>
<dbReference type="Proteomes" id="UP001595772">
    <property type="component" value="Unassembled WGS sequence"/>
</dbReference>
<dbReference type="PANTHER" id="PTHR39186:SF1">
    <property type="entry name" value="DUF2071 DOMAIN-CONTAINING PROTEIN"/>
    <property type="match status" value="1"/>
</dbReference>
<organism evidence="1 2">
    <name type="scientific">Oceanobacillus longus</name>
    <dbReference type="NCBI Taxonomy" id="930120"/>
    <lineage>
        <taxon>Bacteria</taxon>
        <taxon>Bacillati</taxon>
        <taxon>Bacillota</taxon>
        <taxon>Bacilli</taxon>
        <taxon>Bacillales</taxon>
        <taxon>Bacillaceae</taxon>
        <taxon>Oceanobacillus</taxon>
    </lineage>
</organism>
<reference evidence="2" key="1">
    <citation type="journal article" date="2019" name="Int. J. Syst. Evol. Microbiol.">
        <title>The Global Catalogue of Microorganisms (GCM) 10K type strain sequencing project: providing services to taxonomists for standard genome sequencing and annotation.</title>
        <authorList>
            <consortium name="The Broad Institute Genomics Platform"/>
            <consortium name="The Broad Institute Genome Sequencing Center for Infectious Disease"/>
            <person name="Wu L."/>
            <person name="Ma J."/>
        </authorList>
    </citation>
    <scope>NUCLEOTIDE SEQUENCE [LARGE SCALE GENOMIC DNA]</scope>
    <source>
        <strain evidence="2">IBRC-M 10703</strain>
    </source>
</reference>
<keyword evidence="2" id="KW-1185">Reference proteome</keyword>
<dbReference type="PANTHER" id="PTHR39186">
    <property type="entry name" value="DUF2071 FAMILY PROTEIN"/>
    <property type="match status" value="1"/>
</dbReference>
<dbReference type="RefSeq" id="WP_379495788.1">
    <property type="nucleotide sequence ID" value="NZ_JBHSAO010000002.1"/>
</dbReference>